<evidence type="ECO:0000313" key="2">
    <source>
        <dbReference type="Proteomes" id="UP000035199"/>
    </source>
</evidence>
<gene>
    <name evidence="1" type="ORF">CMUST_13415</name>
</gene>
<reference evidence="1 2" key="1">
    <citation type="journal article" date="2015" name="Genome Announc.">
        <title>Complete Genome Sequence of the Type Strain Corynebacterium mustelae DSM 45274, Isolated from Various Tissues of a Male Ferret with Lethal Sepsis.</title>
        <authorList>
            <person name="Ruckert C."/>
            <person name="Eimer J."/>
            <person name="Winkler A."/>
            <person name="Tauch A."/>
        </authorList>
    </citation>
    <scope>NUCLEOTIDE SEQUENCE [LARGE SCALE GENOMIC DNA]</scope>
    <source>
        <strain evidence="1 2">DSM 45274</strain>
    </source>
</reference>
<accession>A0A0G3H737</accession>
<organism evidence="1 2">
    <name type="scientific">Corynebacterium mustelae</name>
    <dbReference type="NCBI Taxonomy" id="571915"/>
    <lineage>
        <taxon>Bacteria</taxon>
        <taxon>Bacillati</taxon>
        <taxon>Actinomycetota</taxon>
        <taxon>Actinomycetes</taxon>
        <taxon>Mycobacteriales</taxon>
        <taxon>Corynebacteriaceae</taxon>
        <taxon>Corynebacterium</taxon>
    </lineage>
</organism>
<dbReference type="EMBL" id="CP011542">
    <property type="protein sequence ID" value="AKK06977.1"/>
    <property type="molecule type" value="Genomic_DNA"/>
</dbReference>
<dbReference type="AlphaFoldDB" id="A0A0G3H737"/>
<reference evidence="2" key="2">
    <citation type="submission" date="2015-05" db="EMBL/GenBank/DDBJ databases">
        <title>Complete genome sequence of Corynebacterium mustelae DSM 45274, isolated from various tissues of a male ferret with lethal sepsis.</title>
        <authorList>
            <person name="Ruckert C."/>
            <person name="Albersmeier A."/>
            <person name="Winkler A."/>
            <person name="Tauch A."/>
        </authorList>
    </citation>
    <scope>NUCLEOTIDE SEQUENCE [LARGE SCALE GENOMIC DNA]</scope>
    <source>
        <strain evidence="2">DSM 45274</strain>
    </source>
</reference>
<protein>
    <submittedName>
        <fullName evidence="1">Uncharacterized protein</fullName>
    </submittedName>
</protein>
<name>A0A0G3H737_9CORY</name>
<evidence type="ECO:0000313" key="1">
    <source>
        <dbReference type="EMBL" id="AKK06977.1"/>
    </source>
</evidence>
<keyword evidence="2" id="KW-1185">Reference proteome</keyword>
<proteinExistence type="predicted"/>
<dbReference type="Proteomes" id="UP000035199">
    <property type="component" value="Chromosome"/>
</dbReference>
<dbReference type="KEGG" id="cmv:CMUST_13415"/>
<sequence>MPEWPFTWHRKAQNAAQNLRGLCCVSAHNGTRHATPPRPTAAHSIQCNTTTAGLAGSRADLKFARSPQHLPPFNRHGPLPVPVGNQRVDGLQLLKPRIAACRS</sequence>